<keyword evidence="10" id="KW-0807">Transducer</keyword>
<evidence type="ECO:0000256" key="4">
    <source>
        <dbReference type="ARBA" id="ARBA00022989"/>
    </source>
</evidence>
<organism evidence="13 14">
    <name type="scientific">Aldrovandia affinis</name>
    <dbReference type="NCBI Taxonomy" id="143900"/>
    <lineage>
        <taxon>Eukaryota</taxon>
        <taxon>Metazoa</taxon>
        <taxon>Chordata</taxon>
        <taxon>Craniata</taxon>
        <taxon>Vertebrata</taxon>
        <taxon>Euteleostomi</taxon>
        <taxon>Actinopterygii</taxon>
        <taxon>Neopterygii</taxon>
        <taxon>Teleostei</taxon>
        <taxon>Notacanthiformes</taxon>
        <taxon>Halosauridae</taxon>
        <taxon>Aldrovandia</taxon>
    </lineage>
</organism>
<dbReference type="PANTHER" id="PTHR24234">
    <property type="entry name" value="LYSOPHOSPHATIDIC ACID RECEPTOR 5/SPHINGOSYLPHOSPHORYLCHOLINE RECEPTOR"/>
    <property type="match status" value="1"/>
</dbReference>
<keyword evidence="5" id="KW-0297">G-protein coupled receptor</keyword>
<evidence type="ECO:0000256" key="11">
    <source>
        <dbReference type="SAM" id="Phobius"/>
    </source>
</evidence>
<name>A0AAD7WWS3_9TELE</name>
<evidence type="ECO:0000313" key="14">
    <source>
        <dbReference type="Proteomes" id="UP001221898"/>
    </source>
</evidence>
<dbReference type="SUPFAM" id="SSF81321">
    <property type="entry name" value="Family A G protein-coupled receptor-like"/>
    <property type="match status" value="1"/>
</dbReference>
<dbReference type="InterPro" id="IPR000276">
    <property type="entry name" value="GPCR_Rhodpsn"/>
</dbReference>
<protein>
    <recommendedName>
        <fullName evidence="12">G-protein coupled receptors family 1 profile domain-containing protein</fullName>
    </recommendedName>
</protein>
<keyword evidence="6 11" id="KW-0472">Membrane</keyword>
<evidence type="ECO:0000256" key="6">
    <source>
        <dbReference type="ARBA" id="ARBA00023136"/>
    </source>
</evidence>
<dbReference type="Proteomes" id="UP001221898">
    <property type="component" value="Unassembled WGS sequence"/>
</dbReference>
<dbReference type="PROSITE" id="PS50262">
    <property type="entry name" value="G_PROTEIN_RECEP_F1_2"/>
    <property type="match status" value="1"/>
</dbReference>
<comment type="caution">
    <text evidence="13">The sequence shown here is derived from an EMBL/GenBank/DDBJ whole genome shotgun (WGS) entry which is preliminary data.</text>
</comment>
<evidence type="ECO:0000256" key="8">
    <source>
        <dbReference type="ARBA" id="ARBA00023170"/>
    </source>
</evidence>
<evidence type="ECO:0000313" key="13">
    <source>
        <dbReference type="EMBL" id="KAJ8411838.1"/>
    </source>
</evidence>
<keyword evidence="4 11" id="KW-1133">Transmembrane helix</keyword>
<evidence type="ECO:0000256" key="3">
    <source>
        <dbReference type="ARBA" id="ARBA00022692"/>
    </source>
</evidence>
<dbReference type="AlphaFoldDB" id="A0AAD7WWS3"/>
<comment type="subcellular location">
    <subcellularLocation>
        <location evidence="1">Cell membrane</location>
        <topology evidence="1">Multi-pass membrane protein</topology>
    </subcellularLocation>
</comment>
<keyword evidence="2" id="KW-1003">Cell membrane</keyword>
<evidence type="ECO:0000256" key="5">
    <source>
        <dbReference type="ARBA" id="ARBA00023040"/>
    </source>
</evidence>
<dbReference type="GO" id="GO:0004930">
    <property type="term" value="F:G protein-coupled receptor activity"/>
    <property type="evidence" value="ECO:0007669"/>
    <property type="project" value="UniProtKB-KW"/>
</dbReference>
<evidence type="ECO:0000256" key="10">
    <source>
        <dbReference type="ARBA" id="ARBA00023224"/>
    </source>
</evidence>
<keyword evidence="8" id="KW-0675">Receptor</keyword>
<feature type="transmembrane region" description="Helical" evidence="11">
    <location>
        <begin position="12"/>
        <end position="31"/>
    </location>
</feature>
<evidence type="ECO:0000256" key="9">
    <source>
        <dbReference type="ARBA" id="ARBA00023180"/>
    </source>
</evidence>
<evidence type="ECO:0000256" key="7">
    <source>
        <dbReference type="ARBA" id="ARBA00023157"/>
    </source>
</evidence>
<evidence type="ECO:0000256" key="2">
    <source>
        <dbReference type="ARBA" id="ARBA00022475"/>
    </source>
</evidence>
<gene>
    <name evidence="13" type="ORF">AAFF_G00154760</name>
</gene>
<dbReference type="Pfam" id="PF00001">
    <property type="entry name" value="7tm_1"/>
    <property type="match status" value="1"/>
</dbReference>
<proteinExistence type="predicted"/>
<reference evidence="13" key="1">
    <citation type="journal article" date="2023" name="Science">
        <title>Genome structures resolve the early diversification of teleost fishes.</title>
        <authorList>
            <person name="Parey E."/>
            <person name="Louis A."/>
            <person name="Montfort J."/>
            <person name="Bouchez O."/>
            <person name="Roques C."/>
            <person name="Iampietro C."/>
            <person name="Lluch J."/>
            <person name="Castinel A."/>
            <person name="Donnadieu C."/>
            <person name="Desvignes T."/>
            <person name="Floi Bucao C."/>
            <person name="Jouanno E."/>
            <person name="Wen M."/>
            <person name="Mejri S."/>
            <person name="Dirks R."/>
            <person name="Jansen H."/>
            <person name="Henkel C."/>
            <person name="Chen W.J."/>
            <person name="Zahm M."/>
            <person name="Cabau C."/>
            <person name="Klopp C."/>
            <person name="Thompson A.W."/>
            <person name="Robinson-Rechavi M."/>
            <person name="Braasch I."/>
            <person name="Lecointre G."/>
            <person name="Bobe J."/>
            <person name="Postlethwait J.H."/>
            <person name="Berthelot C."/>
            <person name="Roest Crollius H."/>
            <person name="Guiguen Y."/>
        </authorList>
    </citation>
    <scope>NUCLEOTIDE SEQUENCE</scope>
    <source>
        <strain evidence="13">NC1722</strain>
    </source>
</reference>
<dbReference type="PRINTS" id="PR00237">
    <property type="entry name" value="GPCRRHODOPSN"/>
</dbReference>
<evidence type="ECO:0000259" key="12">
    <source>
        <dbReference type="PROSITE" id="PS50262"/>
    </source>
</evidence>
<accession>A0AAD7WWS3</accession>
<feature type="domain" description="G-protein coupled receptors family 1 profile" evidence="12">
    <location>
        <begin position="1"/>
        <end position="109"/>
    </location>
</feature>
<dbReference type="Gene3D" id="1.20.1070.10">
    <property type="entry name" value="Rhodopsin 7-helix transmembrane proteins"/>
    <property type="match status" value="1"/>
</dbReference>
<sequence>MPEEHVKLNTVRFFIGFLLPALLTAFCCLRIHRAVKFNKATERREQRCISMLLGAVTLTLWLSFGPIHVMLLLRTLLEKDCQTASQLFTPFKISLALSSLNCLADPLLYCFVTKTAKSLLQRKRKITDNLQAKDQYQISPMI</sequence>
<feature type="transmembrane region" description="Helical" evidence="11">
    <location>
        <begin position="52"/>
        <end position="73"/>
    </location>
</feature>
<keyword evidence="9" id="KW-0325">Glycoprotein</keyword>
<keyword evidence="3 11" id="KW-0812">Transmembrane</keyword>
<dbReference type="EMBL" id="JAINUG010000021">
    <property type="protein sequence ID" value="KAJ8411838.1"/>
    <property type="molecule type" value="Genomic_DNA"/>
</dbReference>
<dbReference type="PANTHER" id="PTHR24234:SF15">
    <property type="entry name" value="G PROTEIN-COUPLED RECEPTOR 65"/>
    <property type="match status" value="1"/>
</dbReference>
<dbReference type="InterPro" id="IPR017452">
    <property type="entry name" value="GPCR_Rhodpsn_7TM"/>
</dbReference>
<evidence type="ECO:0000256" key="1">
    <source>
        <dbReference type="ARBA" id="ARBA00004651"/>
    </source>
</evidence>
<dbReference type="GO" id="GO:0005886">
    <property type="term" value="C:plasma membrane"/>
    <property type="evidence" value="ECO:0007669"/>
    <property type="project" value="UniProtKB-SubCell"/>
</dbReference>
<keyword evidence="14" id="KW-1185">Reference proteome</keyword>
<keyword evidence="7" id="KW-1015">Disulfide bond</keyword>